<organism evidence="1 2">
    <name type="scientific">Pristionchus fissidentatus</name>
    <dbReference type="NCBI Taxonomy" id="1538716"/>
    <lineage>
        <taxon>Eukaryota</taxon>
        <taxon>Metazoa</taxon>
        <taxon>Ecdysozoa</taxon>
        <taxon>Nematoda</taxon>
        <taxon>Chromadorea</taxon>
        <taxon>Rhabditida</taxon>
        <taxon>Rhabditina</taxon>
        <taxon>Diplogasteromorpha</taxon>
        <taxon>Diplogasteroidea</taxon>
        <taxon>Neodiplogasteridae</taxon>
        <taxon>Pristionchus</taxon>
    </lineage>
</organism>
<evidence type="ECO:0000313" key="2">
    <source>
        <dbReference type="Proteomes" id="UP001432322"/>
    </source>
</evidence>
<name>A0AAV5WKS6_9BILA</name>
<comment type="caution">
    <text evidence="1">The sequence shown here is derived from an EMBL/GenBank/DDBJ whole genome shotgun (WGS) entry which is preliminary data.</text>
</comment>
<sequence length="287" mass="31834">MPDKSKDGGWPFSHLLLLHIREDVQVVGGGQGDNVLLRMPRRVQDLASEVERVGRDLVVAASSCQILCSLLPRGRRSAHFAIAKWLVHLGRSRLPHLALLVASRKRPEEVVVRAGENSLVIATPSALKLVKYGVVLVQLTQLGAEMLVHCIRLDGSRLLTEIPHLDGEVVPREQVLAVVRELHIRHGGDDLGEEGPRSWVLRLLEDCNVLVAERLVSHVAQSDGSLGGGVHEPVALSGMELRRRNHLRQLFHVGRLDVHDVCRLVGDFEMPQVDSEVVCGEERLLQW</sequence>
<dbReference type="Proteomes" id="UP001432322">
    <property type="component" value="Unassembled WGS sequence"/>
</dbReference>
<gene>
    <name evidence="1" type="ORF">PFISCL1PPCAC_22437</name>
</gene>
<keyword evidence="2" id="KW-1185">Reference proteome</keyword>
<dbReference type="EMBL" id="BTSY01000005">
    <property type="protein sequence ID" value="GMT31140.1"/>
    <property type="molecule type" value="Genomic_DNA"/>
</dbReference>
<dbReference type="AlphaFoldDB" id="A0AAV5WKS6"/>
<protein>
    <submittedName>
        <fullName evidence="1">Uncharacterized protein</fullName>
    </submittedName>
</protein>
<proteinExistence type="predicted"/>
<feature type="non-terminal residue" evidence="1">
    <location>
        <position position="287"/>
    </location>
</feature>
<accession>A0AAV5WKS6</accession>
<evidence type="ECO:0000313" key="1">
    <source>
        <dbReference type="EMBL" id="GMT31140.1"/>
    </source>
</evidence>
<reference evidence="1" key="1">
    <citation type="submission" date="2023-10" db="EMBL/GenBank/DDBJ databases">
        <title>Genome assembly of Pristionchus species.</title>
        <authorList>
            <person name="Yoshida K."/>
            <person name="Sommer R.J."/>
        </authorList>
    </citation>
    <scope>NUCLEOTIDE SEQUENCE</scope>
    <source>
        <strain evidence="1">RS5133</strain>
    </source>
</reference>